<feature type="transmembrane region" description="Helical" evidence="1">
    <location>
        <begin position="48"/>
        <end position="72"/>
    </location>
</feature>
<keyword evidence="3" id="KW-1185">Reference proteome</keyword>
<dbReference type="AlphaFoldDB" id="A0A418SVP6"/>
<proteinExistence type="predicted"/>
<reference evidence="3" key="1">
    <citation type="submission" date="2018-09" db="EMBL/GenBank/DDBJ databases">
        <title>Acidovorax cavernicola nov. sp. isolated from Gruta de las Maravillas (Aracena, Spain).</title>
        <authorList>
            <person name="Jurado V."/>
            <person name="Gutierrez-Patricio S."/>
            <person name="Gonzalez-Pimentel J.L."/>
            <person name="Miller A.Z."/>
            <person name="Laiz L."/>
            <person name="Saiz-Jimenez C."/>
        </authorList>
    </citation>
    <scope>NUCLEOTIDE SEQUENCE [LARGE SCALE GENOMIC DNA]</scope>
    <source>
        <strain evidence="3">1011MAR3C25</strain>
    </source>
</reference>
<protein>
    <submittedName>
        <fullName evidence="2">Uncharacterized protein</fullName>
    </submittedName>
</protein>
<dbReference type="EMBL" id="QZCG01000007">
    <property type="protein sequence ID" value="RJE85033.1"/>
    <property type="molecule type" value="Genomic_DNA"/>
</dbReference>
<dbReference type="RefSeq" id="WP_119749183.1">
    <property type="nucleotide sequence ID" value="NZ_QZCG01000007.1"/>
</dbReference>
<evidence type="ECO:0000313" key="3">
    <source>
        <dbReference type="Proteomes" id="UP000284202"/>
    </source>
</evidence>
<evidence type="ECO:0000313" key="2">
    <source>
        <dbReference type="EMBL" id="RJE85033.1"/>
    </source>
</evidence>
<feature type="transmembrane region" description="Helical" evidence="1">
    <location>
        <begin position="84"/>
        <end position="117"/>
    </location>
</feature>
<dbReference type="OrthoDB" id="7864605at2"/>
<sequence>MSENYWNALETGAQSLRKIIDELWKIWRWFGIGVLGLRAYDATDSTQALIFGIGVTAIGVAALASWIFGGIVPGVTKKGRTSGMIIGVALGFGIFVISIYLAVQLWTMVAILALPVFPSQ</sequence>
<accession>A0A418SVP6</accession>
<keyword evidence="1" id="KW-0812">Transmembrane</keyword>
<dbReference type="Proteomes" id="UP000284202">
    <property type="component" value="Unassembled WGS sequence"/>
</dbReference>
<name>A0A418SVP6_9RHOB</name>
<keyword evidence="1" id="KW-1133">Transmembrane helix</keyword>
<evidence type="ECO:0000256" key="1">
    <source>
        <dbReference type="SAM" id="Phobius"/>
    </source>
</evidence>
<comment type="caution">
    <text evidence="2">The sequence shown here is derived from an EMBL/GenBank/DDBJ whole genome shotgun (WGS) entry which is preliminary data.</text>
</comment>
<organism evidence="2 3">
    <name type="scientific">Paracoccus onubensis</name>
    <dbReference type="NCBI Taxonomy" id="1675788"/>
    <lineage>
        <taxon>Bacteria</taxon>
        <taxon>Pseudomonadati</taxon>
        <taxon>Pseudomonadota</taxon>
        <taxon>Alphaproteobacteria</taxon>
        <taxon>Rhodobacterales</taxon>
        <taxon>Paracoccaceae</taxon>
        <taxon>Paracoccus</taxon>
    </lineage>
</organism>
<gene>
    <name evidence="2" type="ORF">D3P04_12135</name>
</gene>
<keyword evidence="1" id="KW-0472">Membrane</keyword>